<name>A0A1C4GZP5_9BIFI</name>
<protein>
    <submittedName>
        <fullName evidence="2">Surface protein</fullName>
    </submittedName>
</protein>
<organism evidence="2 3">
    <name type="scientific">Bifidobacterium commune</name>
    <dbReference type="NCBI Taxonomy" id="1505727"/>
    <lineage>
        <taxon>Bacteria</taxon>
        <taxon>Bacillati</taxon>
        <taxon>Actinomycetota</taxon>
        <taxon>Actinomycetes</taxon>
        <taxon>Bifidobacteriales</taxon>
        <taxon>Bifidobacteriaceae</taxon>
        <taxon>Bifidobacterium</taxon>
    </lineage>
</organism>
<dbReference type="NCBIfam" id="TIGR02167">
    <property type="entry name" value="Liste_lipo_26"/>
    <property type="match status" value="4"/>
</dbReference>
<dbReference type="InterPro" id="IPR032675">
    <property type="entry name" value="LRR_dom_sf"/>
</dbReference>
<evidence type="ECO:0000256" key="1">
    <source>
        <dbReference type="SAM" id="Phobius"/>
    </source>
</evidence>
<reference evidence="3" key="1">
    <citation type="submission" date="2016-08" db="EMBL/GenBank/DDBJ databases">
        <authorList>
            <person name="Varghese N."/>
            <person name="Submissions Spin"/>
        </authorList>
    </citation>
    <scope>NUCLEOTIDE SEQUENCE [LARGE SCALE GENOMIC DNA]</scope>
    <source>
        <strain evidence="3">R-52791</strain>
    </source>
</reference>
<dbReference type="EMBL" id="FMBL01000001">
    <property type="protein sequence ID" value="SCC78097.1"/>
    <property type="molecule type" value="Genomic_DNA"/>
</dbReference>
<sequence>SCSGLKTLDVTHFNTAKVTNISYMFAFCSGLSKLDTSSFDTANITDMSSMFGSCSGLKTLDVTHFNTTKVTNMRSMFSGCFKITALDLFSFDTTKVTDMDSMLPRNLQAFRLSHRTRIEHTAYKELRYTEKWFRASSIGSDFTVEIPAIGGVTALAGVTRGTSPEGIYRAPGFVSLEIDWGNGGLKSTVKIPTGSSYTLPSPAGHANPAGKVFSKLKLTTDAPYTGTPVPNGTIAFAGSDNNWTATLTAEWEALSQPIVTVSTVHTGPGKEPSVDIRTKAIGQTTGDRLHVWSQTSGKDIKAWDATHECAAGDDGTQKWMGIPASQISPAPGSRYELRATLSRIDPVTGNTITTAPDAEAGSISTGVLPYTTVTYSNDGAASGTAPSSSDAYTDTASLKAWFTLPLLNADNGLTRADGVLDGWTRTPGAVAPDHGMGDPDDRTIAVSAATTNTDTAGHTAVTLYPVWRTGLTPDLNTAAITPNLDATISMEGATPPAFRTTGTRPDILRVTNDGQDWNPVSYENGTWRATSRQPVSAGLHTITATVTAPDVWREGRPDATFTTTIIRKTPATSHEALPMTGGNPQHIALWLATALTTTLLLSTATTKLRNQNIKSDTRKQTRKRI</sequence>
<dbReference type="STRING" id="1505727.GA0061077_0101"/>
<keyword evidence="1" id="KW-1133">Transmembrane helix</keyword>
<dbReference type="AlphaFoldDB" id="A0A1C4GZP5"/>
<proteinExistence type="predicted"/>
<dbReference type="Proteomes" id="UP000242610">
    <property type="component" value="Unassembled WGS sequence"/>
</dbReference>
<gene>
    <name evidence="2" type="ORF">GA0061077_0101</name>
</gene>
<keyword evidence="1" id="KW-0812">Transmembrane</keyword>
<dbReference type="InterPro" id="IPR005046">
    <property type="entry name" value="DUF285"/>
</dbReference>
<dbReference type="RefSeq" id="WP_200754431.1">
    <property type="nucleotide sequence ID" value="NZ_FMBL01000001.1"/>
</dbReference>
<accession>A0A1C4GZP5</accession>
<keyword evidence="1" id="KW-0472">Membrane</keyword>
<dbReference type="Gene3D" id="3.80.10.10">
    <property type="entry name" value="Ribonuclease Inhibitor"/>
    <property type="match status" value="1"/>
</dbReference>
<dbReference type="SUPFAM" id="SSF52047">
    <property type="entry name" value="RNI-like"/>
    <property type="match status" value="1"/>
</dbReference>
<dbReference type="InterPro" id="IPR011889">
    <property type="entry name" value="Liste_lipo_26"/>
</dbReference>
<dbReference type="Pfam" id="PF03382">
    <property type="entry name" value="DUF285"/>
    <property type="match status" value="1"/>
</dbReference>
<feature type="transmembrane region" description="Helical" evidence="1">
    <location>
        <begin position="587"/>
        <end position="605"/>
    </location>
</feature>
<evidence type="ECO:0000313" key="2">
    <source>
        <dbReference type="EMBL" id="SCC78097.1"/>
    </source>
</evidence>
<evidence type="ECO:0000313" key="3">
    <source>
        <dbReference type="Proteomes" id="UP000242610"/>
    </source>
</evidence>
<keyword evidence="3" id="KW-1185">Reference proteome</keyword>
<feature type="non-terminal residue" evidence="2">
    <location>
        <position position="1"/>
    </location>
</feature>